<protein>
    <submittedName>
        <fullName evidence="2">Uncharacterized protein</fullName>
    </submittedName>
</protein>
<dbReference type="AlphaFoldDB" id="A0AAU9KEE8"/>
<proteinExistence type="predicted"/>
<accession>A0AAU9KEE8</accession>
<reference evidence="2" key="1">
    <citation type="submission" date="2021-09" db="EMBL/GenBank/DDBJ databases">
        <authorList>
            <consortium name="AG Swart"/>
            <person name="Singh M."/>
            <person name="Singh A."/>
            <person name="Seah K."/>
            <person name="Emmerich C."/>
        </authorList>
    </citation>
    <scope>NUCLEOTIDE SEQUENCE</scope>
    <source>
        <strain evidence="2">ATCC30299</strain>
    </source>
</reference>
<keyword evidence="3" id="KW-1185">Reference proteome</keyword>
<evidence type="ECO:0000313" key="2">
    <source>
        <dbReference type="EMBL" id="CAG9335685.1"/>
    </source>
</evidence>
<dbReference type="Proteomes" id="UP001162131">
    <property type="component" value="Unassembled WGS sequence"/>
</dbReference>
<comment type="caution">
    <text evidence="2">The sequence shown here is derived from an EMBL/GenBank/DDBJ whole genome shotgun (WGS) entry which is preliminary data.</text>
</comment>
<dbReference type="EMBL" id="CAJZBQ010000062">
    <property type="protein sequence ID" value="CAG9335685.1"/>
    <property type="molecule type" value="Genomic_DNA"/>
</dbReference>
<sequence>MQLGQLSDKVWEEQAQIILQQLWLLLFMKTIIESVLMHLNGDVFNLNIVITFWFKINIFVQKWFFIVIKWKQ</sequence>
<organism evidence="2 3">
    <name type="scientific">Blepharisma stoltei</name>
    <dbReference type="NCBI Taxonomy" id="1481888"/>
    <lineage>
        <taxon>Eukaryota</taxon>
        <taxon>Sar</taxon>
        <taxon>Alveolata</taxon>
        <taxon>Ciliophora</taxon>
        <taxon>Postciliodesmatophora</taxon>
        <taxon>Heterotrichea</taxon>
        <taxon>Heterotrichida</taxon>
        <taxon>Blepharismidae</taxon>
        <taxon>Blepharisma</taxon>
    </lineage>
</organism>
<keyword evidence="1" id="KW-0812">Transmembrane</keyword>
<evidence type="ECO:0000256" key="1">
    <source>
        <dbReference type="SAM" id="Phobius"/>
    </source>
</evidence>
<keyword evidence="1" id="KW-1133">Transmembrane helix</keyword>
<feature type="transmembrane region" description="Helical" evidence="1">
    <location>
        <begin position="46"/>
        <end position="68"/>
    </location>
</feature>
<gene>
    <name evidence="2" type="ORF">BSTOLATCC_MIC64148</name>
</gene>
<name>A0AAU9KEE8_9CILI</name>
<evidence type="ECO:0000313" key="3">
    <source>
        <dbReference type="Proteomes" id="UP001162131"/>
    </source>
</evidence>
<keyword evidence="1" id="KW-0472">Membrane</keyword>